<dbReference type="Proteomes" id="UP000193498">
    <property type="component" value="Unassembled WGS sequence"/>
</dbReference>
<sequence>MVISSGTPVRVTEATPNFQRVLGTPPKFRLTRPNESWSKIVESAVAISSKASFSVRDIYQYVIEVYPHYKLEDTESVLQNINTVLRSSELYNPLGEPDRWAISEAFRNVVSKTEPCSEPGSVPNFLKIPSPFAATREPNILLRPLIPNSRQILPPLDSFGPPKLAPLLPFSPPFHNGRKFPGLTKEPASKMHSGFSPVRSHSNVCDVFSQAASGSDTEDEDWKSIGPTALCGRKHASSCPSIPRESATRSKRLETGTLFPPTPISPMPQKSDNLAITPKESPPVDDEDTDDENWAQMDITPKRKSSYTPLESHTPIKKALNDISHAEEQLSTDKRIALEALALLCSPSRDRIPTDAERHKDVRQTPIHL</sequence>
<name>A0A1Y1YFI8_9FUNG</name>
<accession>A0A1Y1YFI8</accession>
<protein>
    <recommendedName>
        <fullName evidence="4">Fork-head domain-containing protein</fullName>
    </recommendedName>
</protein>
<evidence type="ECO:0000313" key="3">
    <source>
        <dbReference type="Proteomes" id="UP000193498"/>
    </source>
</evidence>
<comment type="caution">
    <text evidence="2">The sequence shown here is derived from an EMBL/GenBank/DDBJ whole genome shotgun (WGS) entry which is preliminary data.</text>
</comment>
<evidence type="ECO:0000256" key="1">
    <source>
        <dbReference type="SAM" id="MobiDB-lite"/>
    </source>
</evidence>
<dbReference type="EMBL" id="MCFE01000149">
    <property type="protein sequence ID" value="ORX96663.1"/>
    <property type="molecule type" value="Genomic_DNA"/>
</dbReference>
<evidence type="ECO:0008006" key="4">
    <source>
        <dbReference type="Google" id="ProtNLM"/>
    </source>
</evidence>
<evidence type="ECO:0000313" key="2">
    <source>
        <dbReference type="EMBL" id="ORX96663.1"/>
    </source>
</evidence>
<keyword evidence="3" id="KW-1185">Reference proteome</keyword>
<organism evidence="2 3">
    <name type="scientific">Basidiobolus meristosporus CBS 931.73</name>
    <dbReference type="NCBI Taxonomy" id="1314790"/>
    <lineage>
        <taxon>Eukaryota</taxon>
        <taxon>Fungi</taxon>
        <taxon>Fungi incertae sedis</taxon>
        <taxon>Zoopagomycota</taxon>
        <taxon>Entomophthoromycotina</taxon>
        <taxon>Basidiobolomycetes</taxon>
        <taxon>Basidiobolales</taxon>
        <taxon>Basidiobolaceae</taxon>
        <taxon>Basidiobolus</taxon>
    </lineage>
</organism>
<feature type="region of interest" description="Disordered" evidence="1">
    <location>
        <begin position="347"/>
        <end position="369"/>
    </location>
</feature>
<reference evidence="2 3" key="1">
    <citation type="submission" date="2016-07" db="EMBL/GenBank/DDBJ databases">
        <title>Pervasive Adenine N6-methylation of Active Genes in Fungi.</title>
        <authorList>
            <consortium name="DOE Joint Genome Institute"/>
            <person name="Mondo S.J."/>
            <person name="Dannebaum R.O."/>
            <person name="Kuo R.C."/>
            <person name="Labutti K."/>
            <person name="Haridas S."/>
            <person name="Kuo A."/>
            <person name="Salamov A."/>
            <person name="Ahrendt S.R."/>
            <person name="Lipzen A."/>
            <person name="Sullivan W."/>
            <person name="Andreopoulos W.B."/>
            <person name="Clum A."/>
            <person name="Lindquist E."/>
            <person name="Daum C."/>
            <person name="Ramamoorthy G.K."/>
            <person name="Gryganskyi A."/>
            <person name="Culley D."/>
            <person name="Magnuson J.K."/>
            <person name="James T.Y."/>
            <person name="O'Malley M.A."/>
            <person name="Stajich J.E."/>
            <person name="Spatafora J.W."/>
            <person name="Visel A."/>
            <person name="Grigoriev I.V."/>
        </authorList>
    </citation>
    <scope>NUCLEOTIDE SEQUENCE [LARGE SCALE GENOMIC DNA]</scope>
    <source>
        <strain evidence="2 3">CBS 931.73</strain>
    </source>
</reference>
<proteinExistence type="predicted"/>
<dbReference type="InParanoid" id="A0A1Y1YFI8"/>
<feature type="region of interest" description="Disordered" evidence="1">
    <location>
        <begin position="255"/>
        <end position="311"/>
    </location>
</feature>
<dbReference type="AlphaFoldDB" id="A0A1Y1YFI8"/>
<feature type="compositionally biased region" description="Acidic residues" evidence="1">
    <location>
        <begin position="283"/>
        <end position="293"/>
    </location>
</feature>
<gene>
    <name evidence="2" type="ORF">K493DRAFT_314397</name>
</gene>
<feature type="compositionally biased region" description="Basic and acidic residues" evidence="1">
    <location>
        <begin position="348"/>
        <end position="363"/>
    </location>
</feature>